<sequence>MAFDLVQYFAEQINNQKPQLLEHYSREDRKTHLLEINALVLGKLISLWRTDDKKVYQEISSPDDLFIQEIARHLTTSSKNQSPLPKNELEPTVTEILKLQLAELKQLNDIGNLNIIGLRELILGQIEHLSGQASDWVWSTNDLTELKGSKPIEQEEISLDSTMKEFNQMVSQQYPHDEANISYEVVNAPVPAWSKVFEPIVAIVILWILYSAAISMFN</sequence>
<dbReference type="Proteomes" id="UP000243468">
    <property type="component" value="Unassembled WGS sequence"/>
</dbReference>
<evidence type="ECO:0000313" key="2">
    <source>
        <dbReference type="Proteomes" id="UP000243468"/>
    </source>
</evidence>
<dbReference type="RefSeq" id="WP_092820433.1">
    <property type="nucleotide sequence ID" value="NZ_BAABKJ010000015.1"/>
</dbReference>
<dbReference type="STRING" id="1226327.SAMN05421732_11092"/>
<protein>
    <submittedName>
        <fullName evidence="1">Uncharacterized protein</fullName>
    </submittedName>
</protein>
<accession>A0A1G6NJI3</accession>
<organism evidence="1 2">
    <name type="scientific">Acinetobacter kookii</name>
    <dbReference type="NCBI Taxonomy" id="1226327"/>
    <lineage>
        <taxon>Bacteria</taxon>
        <taxon>Pseudomonadati</taxon>
        <taxon>Pseudomonadota</taxon>
        <taxon>Gammaproteobacteria</taxon>
        <taxon>Moraxellales</taxon>
        <taxon>Moraxellaceae</taxon>
        <taxon>Acinetobacter</taxon>
    </lineage>
</organism>
<dbReference type="AlphaFoldDB" id="A0A1G6NJI3"/>
<evidence type="ECO:0000313" key="1">
    <source>
        <dbReference type="EMBL" id="SDC68122.1"/>
    </source>
</evidence>
<proteinExistence type="predicted"/>
<dbReference type="OrthoDB" id="6717066at2"/>
<keyword evidence="2" id="KW-1185">Reference proteome</keyword>
<dbReference type="EMBL" id="FMYO01000010">
    <property type="protein sequence ID" value="SDC68122.1"/>
    <property type="molecule type" value="Genomic_DNA"/>
</dbReference>
<name>A0A1G6NJI3_9GAMM</name>
<gene>
    <name evidence="1" type="ORF">SAMN05421732_11092</name>
</gene>
<reference evidence="2" key="1">
    <citation type="submission" date="2016-09" db="EMBL/GenBank/DDBJ databases">
        <authorList>
            <person name="Varghese N."/>
            <person name="Submissions S."/>
        </authorList>
    </citation>
    <scope>NUCLEOTIDE SEQUENCE [LARGE SCALE GENOMIC DNA]</scope>
    <source>
        <strain evidence="2">ANC 4667</strain>
    </source>
</reference>